<organism evidence="1 2">
    <name type="scientific">Planctopirus ephydatiae</name>
    <dbReference type="NCBI Taxonomy" id="2528019"/>
    <lineage>
        <taxon>Bacteria</taxon>
        <taxon>Pseudomonadati</taxon>
        <taxon>Planctomycetota</taxon>
        <taxon>Planctomycetia</taxon>
        <taxon>Planctomycetales</taxon>
        <taxon>Planctomycetaceae</taxon>
        <taxon>Planctopirus</taxon>
    </lineage>
</organism>
<evidence type="ECO:0000313" key="1">
    <source>
        <dbReference type="EMBL" id="QDV29528.1"/>
    </source>
</evidence>
<dbReference type="KEGG" id="peh:Spb1_14350"/>
<reference evidence="1 2" key="1">
    <citation type="submission" date="2019-02" db="EMBL/GenBank/DDBJ databases">
        <title>Deep-cultivation of Planctomycetes and their phenomic and genomic characterization uncovers novel biology.</title>
        <authorList>
            <person name="Wiegand S."/>
            <person name="Jogler M."/>
            <person name="Boedeker C."/>
            <person name="Pinto D."/>
            <person name="Vollmers J."/>
            <person name="Rivas-Marin E."/>
            <person name="Kohn T."/>
            <person name="Peeters S.H."/>
            <person name="Heuer A."/>
            <person name="Rast P."/>
            <person name="Oberbeckmann S."/>
            <person name="Bunk B."/>
            <person name="Jeske O."/>
            <person name="Meyerdierks A."/>
            <person name="Storesund J.E."/>
            <person name="Kallscheuer N."/>
            <person name="Luecker S."/>
            <person name="Lage O.M."/>
            <person name="Pohl T."/>
            <person name="Merkel B.J."/>
            <person name="Hornburger P."/>
            <person name="Mueller R.-W."/>
            <person name="Bruemmer F."/>
            <person name="Labrenz M."/>
            <person name="Spormann A.M."/>
            <person name="Op den Camp H."/>
            <person name="Overmann J."/>
            <person name="Amann R."/>
            <person name="Jetten M.S.M."/>
            <person name="Mascher T."/>
            <person name="Medema M.H."/>
            <person name="Devos D.P."/>
            <person name="Kaster A.-K."/>
            <person name="Ovreas L."/>
            <person name="Rohde M."/>
            <person name="Galperin M.Y."/>
            <person name="Jogler C."/>
        </authorList>
    </citation>
    <scope>NUCLEOTIDE SEQUENCE [LARGE SCALE GENOMIC DNA]</scope>
    <source>
        <strain evidence="1 2">Spb1</strain>
    </source>
</reference>
<name>A0A518GLT3_9PLAN</name>
<protein>
    <submittedName>
        <fullName evidence="1">Uncharacterized protein</fullName>
    </submittedName>
</protein>
<dbReference type="Proteomes" id="UP000315349">
    <property type="component" value="Chromosome"/>
</dbReference>
<accession>A0A518GLT3</accession>
<dbReference type="AlphaFoldDB" id="A0A518GLT3"/>
<sequence>MNFDVQDIACSDDLTGTRFSYVDGWRPCPLATDFHSWQYNENGKFCREYTTGREQTGINFFTTMLEMPQPDIHALKWSAILPLALLSRNGHQLTVLSSH</sequence>
<proteinExistence type="predicted"/>
<keyword evidence="2" id="KW-1185">Reference proteome</keyword>
<evidence type="ECO:0000313" key="2">
    <source>
        <dbReference type="Proteomes" id="UP000315349"/>
    </source>
</evidence>
<gene>
    <name evidence="1" type="ORF">Spb1_14350</name>
</gene>
<dbReference type="EMBL" id="CP036299">
    <property type="protein sequence ID" value="QDV29528.1"/>
    <property type="molecule type" value="Genomic_DNA"/>
</dbReference>